<accession>A0A0V9UEQ6</accession>
<dbReference type="InterPro" id="IPR036736">
    <property type="entry name" value="ACP-like_sf"/>
</dbReference>
<gene>
    <name evidence="2" type="ORF">Z045_22205</name>
</gene>
<sequence>MLDRTTVLADTARILDIDVDELDPSASLVDQGLDSVRLMALVEQWRSAGVEVDFVDLASAPDLEQWIALLTRG</sequence>
<evidence type="ECO:0000313" key="3">
    <source>
        <dbReference type="Proteomes" id="UP000053060"/>
    </source>
</evidence>
<dbReference type="Pfam" id="PF00550">
    <property type="entry name" value="PP-binding"/>
    <property type="match status" value="1"/>
</dbReference>
<dbReference type="PROSITE" id="PS50075">
    <property type="entry name" value="CARRIER"/>
    <property type="match status" value="1"/>
</dbReference>
<comment type="caution">
    <text evidence="2">The sequence shown here is derived from an EMBL/GenBank/DDBJ whole genome shotgun (WGS) entry which is preliminary data.</text>
</comment>
<dbReference type="AlphaFoldDB" id="A0A0V9UEQ6"/>
<evidence type="ECO:0000259" key="1">
    <source>
        <dbReference type="PROSITE" id="PS50075"/>
    </source>
</evidence>
<dbReference type="InterPro" id="IPR009081">
    <property type="entry name" value="PP-bd_ACP"/>
</dbReference>
<dbReference type="Proteomes" id="UP000053060">
    <property type="component" value="Unassembled WGS sequence"/>
</dbReference>
<reference evidence="3" key="1">
    <citation type="submission" date="2015-01" db="EMBL/GenBank/DDBJ databases">
        <title>Draft genome sequence of Rhodococcus pyridinivorans strain KG-16, a hydrocarbon-degrading bacterium.</title>
        <authorList>
            <person name="Aggarwal R.K."/>
            <person name="Dawar C."/>
        </authorList>
    </citation>
    <scope>NUCLEOTIDE SEQUENCE [LARGE SCALE GENOMIC DNA]</scope>
    <source>
        <strain evidence="3">KG-16</strain>
    </source>
</reference>
<dbReference type="SUPFAM" id="SSF47336">
    <property type="entry name" value="ACP-like"/>
    <property type="match status" value="1"/>
</dbReference>
<dbReference type="PATRIC" id="fig|1441730.3.peg.4643"/>
<evidence type="ECO:0000313" key="2">
    <source>
        <dbReference type="EMBL" id="KSZ56522.1"/>
    </source>
</evidence>
<proteinExistence type="predicted"/>
<reference evidence="2 3" key="2">
    <citation type="journal article" date="2016" name="Genome Announc.">
        <title>Draft Genome Sequence of a Versatile Hydrocarbon-Degrading Bacterium, Rhodococcus pyridinivorans Strain KG-16, Collected from Oil Fields in India.</title>
        <authorList>
            <person name="Aggarwal R.K."/>
            <person name="Dawar C."/>
            <person name="Phanindranath R."/>
            <person name="Mutnuri L."/>
            <person name="Dayal A.M."/>
        </authorList>
    </citation>
    <scope>NUCLEOTIDE SEQUENCE [LARGE SCALE GENOMIC DNA]</scope>
    <source>
        <strain evidence="2 3">KG-16</strain>
    </source>
</reference>
<protein>
    <submittedName>
        <fullName evidence="2">Isochorismatase</fullName>
    </submittedName>
</protein>
<name>A0A0V9UEQ6_9NOCA</name>
<feature type="domain" description="Carrier" evidence="1">
    <location>
        <begin position="1"/>
        <end position="73"/>
    </location>
</feature>
<organism evidence="2 3">
    <name type="scientific">Rhodococcus pyridinivorans KG-16</name>
    <dbReference type="NCBI Taxonomy" id="1441730"/>
    <lineage>
        <taxon>Bacteria</taxon>
        <taxon>Bacillati</taxon>
        <taxon>Actinomycetota</taxon>
        <taxon>Actinomycetes</taxon>
        <taxon>Mycobacteriales</taxon>
        <taxon>Nocardiaceae</taxon>
        <taxon>Rhodococcus</taxon>
    </lineage>
</organism>
<dbReference type="Gene3D" id="1.10.1200.10">
    <property type="entry name" value="ACP-like"/>
    <property type="match status" value="1"/>
</dbReference>
<dbReference type="RefSeq" id="WP_059382429.1">
    <property type="nucleotide sequence ID" value="NZ_AZXY01000014.1"/>
</dbReference>
<dbReference type="EMBL" id="AZXY01000014">
    <property type="protein sequence ID" value="KSZ56522.1"/>
    <property type="molecule type" value="Genomic_DNA"/>
</dbReference>